<organism evidence="1 2">
    <name type="scientific">Trachymyrmex septentrionalis</name>
    <dbReference type="NCBI Taxonomy" id="34720"/>
    <lineage>
        <taxon>Eukaryota</taxon>
        <taxon>Metazoa</taxon>
        <taxon>Ecdysozoa</taxon>
        <taxon>Arthropoda</taxon>
        <taxon>Hexapoda</taxon>
        <taxon>Insecta</taxon>
        <taxon>Pterygota</taxon>
        <taxon>Neoptera</taxon>
        <taxon>Endopterygota</taxon>
        <taxon>Hymenoptera</taxon>
        <taxon>Apocrita</taxon>
        <taxon>Aculeata</taxon>
        <taxon>Formicoidea</taxon>
        <taxon>Formicidae</taxon>
        <taxon>Myrmicinae</taxon>
        <taxon>Trachymyrmex</taxon>
    </lineage>
</organism>
<proteinExistence type="predicted"/>
<gene>
    <name evidence="1" type="ORF">ALC56_07320</name>
</gene>
<evidence type="ECO:0000313" key="2">
    <source>
        <dbReference type="Proteomes" id="UP000078541"/>
    </source>
</evidence>
<protein>
    <submittedName>
        <fullName evidence="1">Uncharacterized protein</fullName>
    </submittedName>
</protein>
<keyword evidence="2" id="KW-1185">Reference proteome</keyword>
<dbReference type="EMBL" id="KQ981673">
    <property type="protein sequence ID" value="KYN38280.1"/>
    <property type="molecule type" value="Genomic_DNA"/>
</dbReference>
<evidence type="ECO:0000313" key="1">
    <source>
        <dbReference type="EMBL" id="KYN38280.1"/>
    </source>
</evidence>
<reference evidence="1 2" key="1">
    <citation type="submission" date="2016-03" db="EMBL/GenBank/DDBJ databases">
        <title>Trachymyrmex septentrionalis WGS genome.</title>
        <authorList>
            <person name="Nygaard S."/>
            <person name="Hu H."/>
            <person name="Boomsma J."/>
            <person name="Zhang G."/>
        </authorList>
    </citation>
    <scope>NUCLEOTIDE SEQUENCE [LARGE SCALE GENOMIC DNA]</scope>
    <source>
        <strain evidence="1">Tsep2-gDNA-1</strain>
        <tissue evidence="1">Whole body</tissue>
    </source>
</reference>
<name>A0A195FCB8_9HYME</name>
<accession>A0A195FCB8</accession>
<sequence length="38" mass="4363">SPVSSLPLITVLARFIFQFYPCASRQVFPARTHMREPV</sequence>
<feature type="non-terminal residue" evidence="1">
    <location>
        <position position="1"/>
    </location>
</feature>
<dbReference type="Proteomes" id="UP000078541">
    <property type="component" value="Unassembled WGS sequence"/>
</dbReference>
<dbReference type="AlphaFoldDB" id="A0A195FCB8"/>